<dbReference type="AlphaFoldDB" id="A0A923HK60"/>
<name>A0A923HK60_9BURK</name>
<dbReference type="EMBL" id="JACOFV010000019">
    <property type="protein sequence ID" value="MBC3863928.1"/>
    <property type="molecule type" value="Genomic_DNA"/>
</dbReference>
<dbReference type="InterPro" id="IPR013423">
    <property type="entry name" value="CHP02594"/>
</dbReference>
<evidence type="ECO:0000313" key="2">
    <source>
        <dbReference type="Proteomes" id="UP000634011"/>
    </source>
</evidence>
<dbReference type="RefSeq" id="WP_186913874.1">
    <property type="nucleotide sequence ID" value="NZ_JACOFV010000019.1"/>
</dbReference>
<reference evidence="1" key="1">
    <citation type="submission" date="2020-08" db="EMBL/GenBank/DDBJ databases">
        <title>Novel species isolated from subtropical streams in China.</title>
        <authorList>
            <person name="Lu H."/>
        </authorList>
    </citation>
    <scope>NUCLEOTIDE SEQUENCE</scope>
    <source>
        <strain evidence="1">KACC 12607</strain>
    </source>
</reference>
<accession>A0A923HK60</accession>
<protein>
    <submittedName>
        <fullName evidence="1">TIGR02594 family protein</fullName>
    </submittedName>
</protein>
<dbReference type="Proteomes" id="UP000634011">
    <property type="component" value="Unassembled WGS sequence"/>
</dbReference>
<keyword evidence="2" id="KW-1185">Reference proteome</keyword>
<evidence type="ECO:0000313" key="1">
    <source>
        <dbReference type="EMBL" id="MBC3863928.1"/>
    </source>
</evidence>
<organism evidence="1 2">
    <name type="scientific">Undibacterium jejuense</name>
    <dbReference type="NCBI Taxonomy" id="1344949"/>
    <lineage>
        <taxon>Bacteria</taxon>
        <taxon>Pseudomonadati</taxon>
        <taxon>Pseudomonadota</taxon>
        <taxon>Betaproteobacteria</taxon>
        <taxon>Burkholderiales</taxon>
        <taxon>Oxalobacteraceae</taxon>
        <taxon>Undibacterium</taxon>
    </lineage>
</organism>
<proteinExistence type="predicted"/>
<comment type="caution">
    <text evidence="1">The sequence shown here is derived from an EMBL/GenBank/DDBJ whole genome shotgun (WGS) entry which is preliminary data.</text>
</comment>
<gene>
    <name evidence="1" type="ORF">H8K32_17615</name>
</gene>
<dbReference type="NCBIfam" id="TIGR02594">
    <property type="entry name" value="TIGR02594 family protein"/>
    <property type="match status" value="1"/>
</dbReference>
<sequence>MKYDGNPTLAGDANAWCASFVNYCLREAGYSPAPTGFMGSHFCHNNPDKFVKISKPVYGAIRYCRRDGGGHVCFVYGTLNGKMVVLGGNQSDTILFEHPDSTYGGVSFYVPIAYQKFAEAEQDKELPEIDIIALKMAMGDAVPKSLKSKKNS</sequence>